<proteinExistence type="predicted"/>
<dbReference type="Gene3D" id="1.20.1280.50">
    <property type="match status" value="1"/>
</dbReference>
<dbReference type="Proteomes" id="UP000313359">
    <property type="component" value="Unassembled WGS sequence"/>
</dbReference>
<sequence>MHRLPYDVKLAVVRLLSIRDILRLCATCKNWRALLSDRSLWHHALSRLLLRFPQPHLSRRLQEMAMEELKHQVLQAARLDRLWHALDYHPRLIRNFHCDSTVEHVNLVAGGNWLVIVLYDGSLQLHELGAPTPAATLSQSLTEDESVIYLSSCLSLTDDHEDLLILQMGVRYNQCNIYVYHVAVIDPSPAFLLVGKISVTGSVWCCASGGQLLVYGLESGGGDMILHVCPVGPQYSSLGAHKPQVSLNIGPWSADEDFTISVLSEHQLMLAYHGGLFIYEIPPLSMVDRSQSLRDTGDAELPPVRSVRPIWSCRCDIGSGIYRISPFSWGASAGVGEQPPKHPLVIAGTRALHVLRVHLNSQVDYREIPYPLALGAEIGYMGHGAVGVRRAIWDCTETRNGSLHVQFRTYSLPRSILDIGEDDPDYEPGELWVRGKLGSFSVTLDREEHLVNLCLEESSGRVCLLLNNITTGARRIAVVDTV</sequence>
<dbReference type="SMART" id="SM00256">
    <property type="entry name" value="FBOX"/>
    <property type="match status" value="1"/>
</dbReference>
<evidence type="ECO:0000259" key="1">
    <source>
        <dbReference type="PROSITE" id="PS50181"/>
    </source>
</evidence>
<name>A0A5C2RXD0_9APHY</name>
<dbReference type="EMBL" id="ML122293">
    <property type="protein sequence ID" value="RPD55707.1"/>
    <property type="molecule type" value="Genomic_DNA"/>
</dbReference>
<dbReference type="SUPFAM" id="SSF81383">
    <property type="entry name" value="F-box domain"/>
    <property type="match status" value="1"/>
</dbReference>
<feature type="domain" description="F-box" evidence="1">
    <location>
        <begin position="1"/>
        <end position="44"/>
    </location>
</feature>
<evidence type="ECO:0000313" key="3">
    <source>
        <dbReference type="Proteomes" id="UP000313359"/>
    </source>
</evidence>
<dbReference type="PROSITE" id="PS50181">
    <property type="entry name" value="FBOX"/>
    <property type="match status" value="1"/>
</dbReference>
<accession>A0A5C2RXD0</accession>
<keyword evidence="3" id="KW-1185">Reference proteome</keyword>
<evidence type="ECO:0000313" key="2">
    <source>
        <dbReference type="EMBL" id="RPD55707.1"/>
    </source>
</evidence>
<protein>
    <recommendedName>
        <fullName evidence="1">F-box domain-containing protein</fullName>
    </recommendedName>
</protein>
<dbReference type="OrthoDB" id="3268567at2759"/>
<reference evidence="2" key="1">
    <citation type="journal article" date="2018" name="Genome Biol. Evol.">
        <title>Genomics and development of Lentinus tigrinus, a white-rot wood-decaying mushroom with dimorphic fruiting bodies.</title>
        <authorList>
            <person name="Wu B."/>
            <person name="Xu Z."/>
            <person name="Knudson A."/>
            <person name="Carlson A."/>
            <person name="Chen N."/>
            <person name="Kovaka S."/>
            <person name="LaButti K."/>
            <person name="Lipzen A."/>
            <person name="Pennachio C."/>
            <person name="Riley R."/>
            <person name="Schakwitz W."/>
            <person name="Umezawa K."/>
            <person name="Ohm R.A."/>
            <person name="Grigoriev I.V."/>
            <person name="Nagy L.G."/>
            <person name="Gibbons J."/>
            <person name="Hibbett D."/>
        </authorList>
    </citation>
    <scope>NUCLEOTIDE SEQUENCE [LARGE SCALE GENOMIC DNA]</scope>
    <source>
        <strain evidence="2">ALCF2SS1-6</strain>
    </source>
</reference>
<dbReference type="Pfam" id="PF12937">
    <property type="entry name" value="F-box-like"/>
    <property type="match status" value="1"/>
</dbReference>
<organism evidence="2 3">
    <name type="scientific">Lentinus tigrinus ALCF2SS1-6</name>
    <dbReference type="NCBI Taxonomy" id="1328759"/>
    <lineage>
        <taxon>Eukaryota</taxon>
        <taxon>Fungi</taxon>
        <taxon>Dikarya</taxon>
        <taxon>Basidiomycota</taxon>
        <taxon>Agaricomycotina</taxon>
        <taxon>Agaricomycetes</taxon>
        <taxon>Polyporales</taxon>
        <taxon>Polyporaceae</taxon>
        <taxon>Lentinus</taxon>
    </lineage>
</organism>
<dbReference type="InterPro" id="IPR001810">
    <property type="entry name" value="F-box_dom"/>
</dbReference>
<gene>
    <name evidence="2" type="ORF">L227DRAFT_554620</name>
</gene>
<dbReference type="AlphaFoldDB" id="A0A5C2RXD0"/>
<dbReference type="InterPro" id="IPR036047">
    <property type="entry name" value="F-box-like_dom_sf"/>
</dbReference>